<comment type="caution">
    <text evidence="2">The sequence shown here is derived from an EMBL/GenBank/DDBJ whole genome shotgun (WGS) entry which is preliminary data.</text>
</comment>
<evidence type="ECO:0008006" key="4">
    <source>
        <dbReference type="Google" id="ProtNLM"/>
    </source>
</evidence>
<keyword evidence="3" id="KW-1185">Reference proteome</keyword>
<evidence type="ECO:0000313" key="2">
    <source>
        <dbReference type="EMBL" id="MEQ2239640.1"/>
    </source>
</evidence>
<keyword evidence="1" id="KW-1133">Transmembrane helix</keyword>
<keyword evidence="1" id="KW-0472">Membrane</keyword>
<dbReference type="EMBL" id="JAHRIQ010058325">
    <property type="protein sequence ID" value="MEQ2239640.1"/>
    <property type="molecule type" value="Genomic_DNA"/>
</dbReference>
<protein>
    <recommendedName>
        <fullName evidence="4">NADH dehydrogenase subunit 6</fullName>
    </recommendedName>
</protein>
<evidence type="ECO:0000313" key="3">
    <source>
        <dbReference type="Proteomes" id="UP001482620"/>
    </source>
</evidence>
<feature type="transmembrane region" description="Helical" evidence="1">
    <location>
        <begin position="20"/>
        <end position="41"/>
    </location>
</feature>
<evidence type="ECO:0000256" key="1">
    <source>
        <dbReference type="SAM" id="Phobius"/>
    </source>
</evidence>
<organism evidence="2 3">
    <name type="scientific">Ilyodon furcidens</name>
    <name type="common">goldbreast splitfin</name>
    <dbReference type="NCBI Taxonomy" id="33524"/>
    <lineage>
        <taxon>Eukaryota</taxon>
        <taxon>Metazoa</taxon>
        <taxon>Chordata</taxon>
        <taxon>Craniata</taxon>
        <taxon>Vertebrata</taxon>
        <taxon>Euteleostomi</taxon>
        <taxon>Actinopterygii</taxon>
        <taxon>Neopterygii</taxon>
        <taxon>Teleostei</taxon>
        <taxon>Neoteleostei</taxon>
        <taxon>Acanthomorphata</taxon>
        <taxon>Ovalentaria</taxon>
        <taxon>Atherinomorphae</taxon>
        <taxon>Cyprinodontiformes</taxon>
        <taxon>Goodeidae</taxon>
        <taxon>Ilyodon</taxon>
    </lineage>
</organism>
<proteinExistence type="predicted"/>
<sequence>MFMCPPYFGPSEFLAAALRWCLPGMFGAVGVSLLLGAGLFLSGLGVDPGLQSRCVPGACCCCSCALHVIYLCGFPRVMPCVCLPAAAVAWVHLSIAAPGCCVFEGQTNTGYYYISVPCLP</sequence>
<gene>
    <name evidence="2" type="ORF">ILYODFUR_006478</name>
</gene>
<accession>A0ABV0U369</accession>
<reference evidence="2 3" key="1">
    <citation type="submission" date="2021-06" db="EMBL/GenBank/DDBJ databases">
        <authorList>
            <person name="Palmer J.M."/>
        </authorList>
    </citation>
    <scope>NUCLEOTIDE SEQUENCE [LARGE SCALE GENOMIC DNA]</scope>
    <source>
        <strain evidence="3">if_2019</strain>
        <tissue evidence="2">Muscle</tissue>
    </source>
</reference>
<dbReference type="Proteomes" id="UP001482620">
    <property type="component" value="Unassembled WGS sequence"/>
</dbReference>
<keyword evidence="1" id="KW-0812">Transmembrane</keyword>
<name>A0ABV0U369_9TELE</name>